<gene>
    <name evidence="1" type="ORF">JD18_049</name>
</gene>
<dbReference type="Proteomes" id="UP000204179">
    <property type="component" value="Segment"/>
</dbReference>
<evidence type="ECO:0008006" key="3">
    <source>
        <dbReference type="Google" id="ProtNLM"/>
    </source>
</evidence>
<evidence type="ECO:0000313" key="1">
    <source>
        <dbReference type="EMBL" id="AKY01920.1"/>
    </source>
</evidence>
<reference evidence="1 2" key="1">
    <citation type="submission" date="2015-07" db="EMBL/GenBank/DDBJ databases">
        <title>Isolation and characterization of JD18-a novel lytic bacteriophage for Klebsiella pneumoniae.</title>
        <authorList>
            <person name="Fan J."/>
            <person name="Zhang X."/>
            <person name="Guo X."/>
            <person name="He P."/>
            <person name="Zhang Y."/>
        </authorList>
    </citation>
    <scope>NUCLEOTIDE SEQUENCE [LARGE SCALE GENOMIC DNA]</scope>
</reference>
<sequence length="100" mass="11515">MIEIYGIPEEVWRCPGCKAVRDLLSKLQLPYEFYNVINEVDGQPVYDRPLIESLAKRIGCYPSLAIRYPVIFMDNVKQYDIPTFKANLIAAGYDPDIIED</sequence>
<protein>
    <recommendedName>
        <fullName evidence="3">Glutaredoxin</fullName>
    </recommendedName>
</protein>
<keyword evidence="2" id="KW-1185">Reference proteome</keyword>
<dbReference type="KEGG" id="vg:26518464"/>
<dbReference type="SUPFAM" id="SSF52833">
    <property type="entry name" value="Thioredoxin-like"/>
    <property type="match status" value="1"/>
</dbReference>
<dbReference type="RefSeq" id="YP_009190630.1">
    <property type="nucleotide sequence ID" value="NC_028686.1"/>
</dbReference>
<proteinExistence type="predicted"/>
<name>A0A0K1Y515_9CAUD</name>
<organism evidence="1 2">
    <name type="scientific">Klebsiella phage JD18</name>
    <dbReference type="NCBI Taxonomy" id="1698360"/>
    <lineage>
        <taxon>Viruses</taxon>
        <taxon>Duplodnaviria</taxon>
        <taxon>Heunggongvirae</taxon>
        <taxon>Uroviricota</taxon>
        <taxon>Caudoviricetes</taxon>
        <taxon>Pantevenvirales</taxon>
        <taxon>Straboviridae</taxon>
        <taxon>Tevenvirinae</taxon>
        <taxon>Jiaodavirus</taxon>
        <taxon>Jiaodavirus jd18</taxon>
    </lineage>
</organism>
<dbReference type="GeneID" id="26518464"/>
<dbReference type="Gene3D" id="3.40.30.10">
    <property type="entry name" value="Glutaredoxin"/>
    <property type="match status" value="1"/>
</dbReference>
<evidence type="ECO:0000313" key="2">
    <source>
        <dbReference type="Proteomes" id="UP000204179"/>
    </source>
</evidence>
<dbReference type="EMBL" id="KT239446">
    <property type="protein sequence ID" value="AKY01920.1"/>
    <property type="molecule type" value="Genomic_DNA"/>
</dbReference>
<dbReference type="InterPro" id="IPR036249">
    <property type="entry name" value="Thioredoxin-like_sf"/>
</dbReference>
<accession>A0A0K1Y515</accession>